<feature type="transmembrane region" description="Helical" evidence="1">
    <location>
        <begin position="12"/>
        <end position="31"/>
    </location>
</feature>
<keyword evidence="1" id="KW-0812">Transmembrane</keyword>
<dbReference type="EMBL" id="CAJJDP010000043">
    <property type="protein sequence ID" value="CAD8163659.1"/>
    <property type="molecule type" value="Genomic_DNA"/>
</dbReference>
<sequence>MILIQIKNKTDLDFLATNCFNFFILSTFVVFKQYWNKIYYKSKIYL</sequence>
<organism evidence="2 3">
    <name type="scientific">Paramecium octaurelia</name>
    <dbReference type="NCBI Taxonomy" id="43137"/>
    <lineage>
        <taxon>Eukaryota</taxon>
        <taxon>Sar</taxon>
        <taxon>Alveolata</taxon>
        <taxon>Ciliophora</taxon>
        <taxon>Intramacronucleata</taxon>
        <taxon>Oligohymenophorea</taxon>
        <taxon>Peniculida</taxon>
        <taxon>Parameciidae</taxon>
        <taxon>Paramecium</taxon>
    </lineage>
</organism>
<dbReference type="AlphaFoldDB" id="A0A8S1UIT8"/>
<keyword evidence="1" id="KW-1133">Transmembrane helix</keyword>
<name>A0A8S1UIT8_PAROT</name>
<gene>
    <name evidence="2" type="ORF">POCTA_138.1.T0430276</name>
</gene>
<accession>A0A8S1UIT8</accession>
<keyword evidence="1" id="KW-0472">Membrane</keyword>
<protein>
    <submittedName>
        <fullName evidence="2">Uncharacterized protein</fullName>
    </submittedName>
</protein>
<evidence type="ECO:0000313" key="2">
    <source>
        <dbReference type="EMBL" id="CAD8163659.1"/>
    </source>
</evidence>
<evidence type="ECO:0000256" key="1">
    <source>
        <dbReference type="SAM" id="Phobius"/>
    </source>
</evidence>
<comment type="caution">
    <text evidence="2">The sequence shown here is derived from an EMBL/GenBank/DDBJ whole genome shotgun (WGS) entry which is preliminary data.</text>
</comment>
<evidence type="ECO:0000313" key="3">
    <source>
        <dbReference type="Proteomes" id="UP000683925"/>
    </source>
</evidence>
<dbReference type="Proteomes" id="UP000683925">
    <property type="component" value="Unassembled WGS sequence"/>
</dbReference>
<reference evidence="2" key="1">
    <citation type="submission" date="2021-01" db="EMBL/GenBank/DDBJ databases">
        <authorList>
            <consortium name="Genoscope - CEA"/>
            <person name="William W."/>
        </authorList>
    </citation>
    <scope>NUCLEOTIDE SEQUENCE</scope>
</reference>
<keyword evidence="3" id="KW-1185">Reference proteome</keyword>
<proteinExistence type="predicted"/>